<protein>
    <submittedName>
        <fullName evidence="2">Uncharacterized protein</fullName>
    </submittedName>
</protein>
<evidence type="ECO:0000256" key="1">
    <source>
        <dbReference type="SAM" id="MobiDB-lite"/>
    </source>
</evidence>
<reference evidence="2" key="1">
    <citation type="journal article" date="2020" name="Stud. Mycol.">
        <title>101 Dothideomycetes genomes: a test case for predicting lifestyles and emergence of pathogens.</title>
        <authorList>
            <person name="Haridas S."/>
            <person name="Albert R."/>
            <person name="Binder M."/>
            <person name="Bloem J."/>
            <person name="Labutti K."/>
            <person name="Salamov A."/>
            <person name="Andreopoulos B."/>
            <person name="Baker S."/>
            <person name="Barry K."/>
            <person name="Bills G."/>
            <person name="Bluhm B."/>
            <person name="Cannon C."/>
            <person name="Castanera R."/>
            <person name="Culley D."/>
            <person name="Daum C."/>
            <person name="Ezra D."/>
            <person name="Gonzalez J."/>
            <person name="Henrissat B."/>
            <person name="Kuo A."/>
            <person name="Liang C."/>
            <person name="Lipzen A."/>
            <person name="Lutzoni F."/>
            <person name="Magnuson J."/>
            <person name="Mondo S."/>
            <person name="Nolan M."/>
            <person name="Ohm R."/>
            <person name="Pangilinan J."/>
            <person name="Park H.-J."/>
            <person name="Ramirez L."/>
            <person name="Alfaro M."/>
            <person name="Sun H."/>
            <person name="Tritt A."/>
            <person name="Yoshinaga Y."/>
            <person name="Zwiers L.-H."/>
            <person name="Turgeon B."/>
            <person name="Goodwin S."/>
            <person name="Spatafora J."/>
            <person name="Crous P."/>
            <person name="Grigoriev I."/>
        </authorList>
    </citation>
    <scope>NUCLEOTIDE SEQUENCE</scope>
    <source>
        <strain evidence="2">CBS 109.77</strain>
    </source>
</reference>
<accession>A0A6A6X8C3</accession>
<evidence type="ECO:0000313" key="3">
    <source>
        <dbReference type="Proteomes" id="UP000799757"/>
    </source>
</evidence>
<dbReference type="EMBL" id="MU001966">
    <property type="protein sequence ID" value="KAF2792511.1"/>
    <property type="molecule type" value="Genomic_DNA"/>
</dbReference>
<dbReference type="AlphaFoldDB" id="A0A6A6X8C3"/>
<organism evidence="2 3">
    <name type="scientific">Melanomma pulvis-pyrius CBS 109.77</name>
    <dbReference type="NCBI Taxonomy" id="1314802"/>
    <lineage>
        <taxon>Eukaryota</taxon>
        <taxon>Fungi</taxon>
        <taxon>Dikarya</taxon>
        <taxon>Ascomycota</taxon>
        <taxon>Pezizomycotina</taxon>
        <taxon>Dothideomycetes</taxon>
        <taxon>Pleosporomycetidae</taxon>
        <taxon>Pleosporales</taxon>
        <taxon>Melanommataceae</taxon>
        <taxon>Melanomma</taxon>
    </lineage>
</organism>
<dbReference type="Proteomes" id="UP000799757">
    <property type="component" value="Unassembled WGS sequence"/>
</dbReference>
<feature type="region of interest" description="Disordered" evidence="1">
    <location>
        <begin position="1"/>
        <end position="49"/>
    </location>
</feature>
<sequence length="187" mass="21677">MHLKHKSTSNRLSKIFKSGSKKSDGVPRLPTPPPGDIPTSRTKNQKATKEEIRDLRELIRYRYALDVEIWNLRDVQDFNRDVVREKMRKSTAALGKIKRIVDNLDDRSYFSSDAEYEKLRQIKFRVSEGGKRDWDRNPPWEEHEEDVARPMRYDYSVTGAVSMVRPFELDSVSSHGTVSFVSSSTLS</sequence>
<proteinExistence type="predicted"/>
<name>A0A6A6X8C3_9PLEO</name>
<dbReference type="OrthoDB" id="4127862at2759"/>
<gene>
    <name evidence="2" type="ORF">K505DRAFT_326094</name>
</gene>
<keyword evidence="3" id="KW-1185">Reference proteome</keyword>
<evidence type="ECO:0000313" key="2">
    <source>
        <dbReference type="EMBL" id="KAF2792511.1"/>
    </source>
</evidence>